<dbReference type="SUPFAM" id="SSF46894">
    <property type="entry name" value="C-terminal effector domain of the bipartite response regulators"/>
    <property type="match status" value="1"/>
</dbReference>
<gene>
    <name evidence="6" type="ORF">RJ41_17670</name>
</gene>
<dbReference type="InterPro" id="IPR058245">
    <property type="entry name" value="NreC/VraR/RcsB-like_REC"/>
</dbReference>
<reference evidence="6 7" key="1">
    <citation type="submission" date="2014-12" db="EMBL/GenBank/DDBJ databases">
        <title>Genome sequencing of Alteromonas marina AD001.</title>
        <authorList>
            <person name="Adrian T.G.S."/>
            <person name="Chan K.G."/>
        </authorList>
    </citation>
    <scope>NUCLEOTIDE SEQUENCE [LARGE SCALE GENOMIC DNA]</scope>
    <source>
        <strain evidence="6 7">AD001</strain>
    </source>
</reference>
<evidence type="ECO:0000259" key="4">
    <source>
        <dbReference type="PROSITE" id="PS50043"/>
    </source>
</evidence>
<dbReference type="PANTHER" id="PTHR43214:SF43">
    <property type="entry name" value="TWO-COMPONENT RESPONSE REGULATOR"/>
    <property type="match status" value="1"/>
</dbReference>
<evidence type="ECO:0000256" key="1">
    <source>
        <dbReference type="ARBA" id="ARBA00022553"/>
    </source>
</evidence>
<dbReference type="Pfam" id="PF00072">
    <property type="entry name" value="Response_reg"/>
    <property type="match status" value="1"/>
</dbReference>
<keyword evidence="1 3" id="KW-0597">Phosphoprotein</keyword>
<dbReference type="SUPFAM" id="SSF52172">
    <property type="entry name" value="CheY-like"/>
    <property type="match status" value="1"/>
</dbReference>
<dbReference type="InterPro" id="IPR011006">
    <property type="entry name" value="CheY-like_superfamily"/>
</dbReference>
<sequence length="218" mass="24533">MHILIIDDHEIVRDGIKTLIEQEYGWHVSYAVSSLDALPSFATLDDIDVAILDISLAQESGFDTLIKIKKDAPFIKCLMLSMYDHVGYISKALELGADGYVTKNAVTKELMDALESLEKDENYLSTDISKKLAFGDKQLTSILTEREKEIFLLLAKGFQPKQIAYYIDTAPKTVMVHRTNIYKKLNVTSQFGLLRIALETGYLDVSDVIYDDTLVKAN</sequence>
<dbReference type="EMBL" id="JWLW01000066">
    <property type="protein sequence ID" value="KHT44681.1"/>
    <property type="molecule type" value="Genomic_DNA"/>
</dbReference>
<dbReference type="PROSITE" id="PS50110">
    <property type="entry name" value="RESPONSE_REGULATORY"/>
    <property type="match status" value="1"/>
</dbReference>
<accession>A0A0B3Y789</accession>
<organism evidence="6 7">
    <name type="scientific">Alteromonas marina</name>
    <dbReference type="NCBI Taxonomy" id="203795"/>
    <lineage>
        <taxon>Bacteria</taxon>
        <taxon>Pseudomonadati</taxon>
        <taxon>Pseudomonadota</taxon>
        <taxon>Gammaproteobacteria</taxon>
        <taxon>Alteromonadales</taxon>
        <taxon>Alteromonadaceae</taxon>
        <taxon>Alteromonas/Salinimonas group</taxon>
        <taxon>Alteromonas</taxon>
    </lineage>
</organism>
<comment type="caution">
    <text evidence="6">The sequence shown here is derived from an EMBL/GenBank/DDBJ whole genome shotgun (WGS) entry which is preliminary data.</text>
</comment>
<dbReference type="InterPro" id="IPR016032">
    <property type="entry name" value="Sig_transdc_resp-reg_C-effctor"/>
</dbReference>
<dbReference type="GO" id="GO:0003677">
    <property type="term" value="F:DNA binding"/>
    <property type="evidence" value="ECO:0007669"/>
    <property type="project" value="UniProtKB-KW"/>
</dbReference>
<keyword evidence="2" id="KW-0238">DNA-binding</keyword>
<evidence type="ECO:0000256" key="3">
    <source>
        <dbReference type="PROSITE-ProRule" id="PRU00169"/>
    </source>
</evidence>
<dbReference type="PANTHER" id="PTHR43214">
    <property type="entry name" value="TWO-COMPONENT RESPONSE REGULATOR"/>
    <property type="match status" value="1"/>
</dbReference>
<dbReference type="Proteomes" id="UP000031197">
    <property type="component" value="Unassembled WGS sequence"/>
</dbReference>
<evidence type="ECO:0000259" key="5">
    <source>
        <dbReference type="PROSITE" id="PS50110"/>
    </source>
</evidence>
<dbReference type="OrthoDB" id="9796655at2"/>
<dbReference type="InterPro" id="IPR001789">
    <property type="entry name" value="Sig_transdc_resp-reg_receiver"/>
</dbReference>
<protein>
    <submittedName>
        <fullName evidence="6">Response regulator</fullName>
    </submittedName>
</protein>
<dbReference type="GO" id="GO:0006355">
    <property type="term" value="P:regulation of DNA-templated transcription"/>
    <property type="evidence" value="ECO:0007669"/>
    <property type="project" value="InterPro"/>
</dbReference>
<dbReference type="AlphaFoldDB" id="A0A0B3Y789"/>
<evidence type="ECO:0000313" key="7">
    <source>
        <dbReference type="Proteomes" id="UP000031197"/>
    </source>
</evidence>
<feature type="domain" description="Response regulatory" evidence="5">
    <location>
        <begin position="2"/>
        <end position="118"/>
    </location>
</feature>
<dbReference type="GO" id="GO:0000160">
    <property type="term" value="P:phosphorelay signal transduction system"/>
    <property type="evidence" value="ECO:0007669"/>
    <property type="project" value="InterPro"/>
</dbReference>
<dbReference type="RefSeq" id="WP_039223549.1">
    <property type="nucleotide sequence ID" value="NZ_JWLW01000066.1"/>
</dbReference>
<feature type="modified residue" description="4-aspartylphosphate" evidence="3">
    <location>
        <position position="53"/>
    </location>
</feature>
<proteinExistence type="predicted"/>
<dbReference type="Gene3D" id="3.40.50.2300">
    <property type="match status" value="1"/>
</dbReference>
<name>A0A0B3Y789_9ALTE</name>
<evidence type="ECO:0000313" key="6">
    <source>
        <dbReference type="EMBL" id="KHT44681.1"/>
    </source>
</evidence>
<dbReference type="PROSITE" id="PS50043">
    <property type="entry name" value="HTH_LUXR_2"/>
    <property type="match status" value="1"/>
</dbReference>
<dbReference type="PRINTS" id="PR00038">
    <property type="entry name" value="HTHLUXR"/>
</dbReference>
<dbReference type="CDD" id="cd17535">
    <property type="entry name" value="REC_NarL-like"/>
    <property type="match status" value="1"/>
</dbReference>
<dbReference type="CDD" id="cd06170">
    <property type="entry name" value="LuxR_C_like"/>
    <property type="match status" value="1"/>
</dbReference>
<dbReference type="InterPro" id="IPR039420">
    <property type="entry name" value="WalR-like"/>
</dbReference>
<evidence type="ECO:0000256" key="2">
    <source>
        <dbReference type="ARBA" id="ARBA00023125"/>
    </source>
</evidence>
<dbReference type="InterPro" id="IPR000792">
    <property type="entry name" value="Tscrpt_reg_LuxR_C"/>
</dbReference>
<dbReference type="Pfam" id="PF00196">
    <property type="entry name" value="GerE"/>
    <property type="match status" value="1"/>
</dbReference>
<feature type="domain" description="HTH luxR-type" evidence="4">
    <location>
        <begin position="136"/>
        <end position="201"/>
    </location>
</feature>
<keyword evidence="7" id="KW-1185">Reference proteome</keyword>
<dbReference type="SMART" id="SM00421">
    <property type="entry name" value="HTH_LUXR"/>
    <property type="match status" value="1"/>
</dbReference>
<dbReference type="SMART" id="SM00448">
    <property type="entry name" value="REC"/>
    <property type="match status" value="1"/>
</dbReference>